<dbReference type="RefSeq" id="WP_306383723.1">
    <property type="nucleotide sequence ID" value="NZ_JASAVR010000001.1"/>
</dbReference>
<keyword evidence="2" id="KW-1185">Reference proteome</keyword>
<organism evidence="1 2">
    <name type="scientific">Phocoenobacter skyensis</name>
    <dbReference type="NCBI Taxonomy" id="97481"/>
    <lineage>
        <taxon>Bacteria</taxon>
        <taxon>Pseudomonadati</taxon>
        <taxon>Pseudomonadota</taxon>
        <taxon>Gammaproteobacteria</taxon>
        <taxon>Pasteurellales</taxon>
        <taxon>Pasteurellaceae</taxon>
        <taxon>Phocoenobacter</taxon>
    </lineage>
</organism>
<dbReference type="EMBL" id="JASAVS010000001">
    <property type="protein sequence ID" value="MDP8084552.1"/>
    <property type="molecule type" value="Genomic_DNA"/>
</dbReference>
<accession>A0ABT9JIV3</accession>
<dbReference type="Proteomes" id="UP001224812">
    <property type="component" value="Unassembled WGS sequence"/>
</dbReference>
<evidence type="ECO:0000313" key="2">
    <source>
        <dbReference type="Proteomes" id="UP001224812"/>
    </source>
</evidence>
<reference evidence="1 2" key="1">
    <citation type="journal article" date="2023" name="Front. Microbiol.">
        <title>Phylogeography and host specificity of Pasteurellaceae pathogenic to sea-farmed fish in the north-east Atlantic.</title>
        <authorList>
            <person name="Gulla S."/>
            <person name="Colquhoun D.J."/>
            <person name="Olsen A.B."/>
            <person name="Spilsberg B."/>
            <person name="Lagesen K."/>
            <person name="Aakesson C.P."/>
            <person name="Strom S."/>
            <person name="Manji F."/>
            <person name="Birkbeck T.H."/>
            <person name="Nilsen H.K."/>
        </authorList>
    </citation>
    <scope>NUCLEOTIDE SEQUENCE [LARGE SCALE GENOMIC DNA]</scope>
    <source>
        <strain evidence="1 2">VIO11850</strain>
    </source>
</reference>
<proteinExistence type="predicted"/>
<protein>
    <submittedName>
        <fullName evidence="1">Uncharacterized protein</fullName>
    </submittedName>
</protein>
<comment type="caution">
    <text evidence="1">The sequence shown here is derived from an EMBL/GenBank/DDBJ whole genome shotgun (WGS) entry which is preliminary data.</text>
</comment>
<gene>
    <name evidence="1" type="ORF">QJT92_01215</name>
</gene>
<sequence length="276" mass="32168">MRFSTYINNQKLDEWDLEVNQGALIDLINQSSSWAEPIAIDGKIYYWVSRGFVIDQLPRYYKKVDTVYRHFKELDKKGIIEYRKVGDKDLILLTEKGKQWNELTAKYSVKSSDSNPTLGTESEETRIEIRKSSDSNPTYKNINNKIINNNTPLPPKGEVANATPSPPKKPIINYSEIADVFNRCVKDSGKDLSLIANPNALSDKRKRAIKKLASVFKKRDKTYEHHRLVEYFADYFEYFLQSATTFYFGDNIRKWRADFEYILRETTFDKTIEGNL</sequence>
<evidence type="ECO:0000313" key="1">
    <source>
        <dbReference type="EMBL" id="MDP8084552.1"/>
    </source>
</evidence>
<name>A0ABT9JIV3_9PAST</name>